<keyword evidence="6" id="KW-1185">Reference proteome</keyword>
<keyword evidence="3" id="KW-0464">Manganese</keyword>
<evidence type="ECO:0000256" key="1">
    <source>
        <dbReference type="ARBA" id="ARBA00007769"/>
    </source>
</evidence>
<dbReference type="Proteomes" id="UP000641514">
    <property type="component" value="Unassembled WGS sequence"/>
</dbReference>
<dbReference type="AlphaFoldDB" id="A0A916UDZ7"/>
<evidence type="ECO:0000259" key="4">
    <source>
        <dbReference type="SMART" id="SM01329"/>
    </source>
</evidence>
<dbReference type="SUPFAM" id="SSF53659">
    <property type="entry name" value="Isocitrate/Isopropylmalate dehydrogenase-like"/>
    <property type="match status" value="1"/>
</dbReference>
<protein>
    <submittedName>
        <fullName evidence="5">3-isopropylmalate dehydrogenase</fullName>
    </submittedName>
</protein>
<keyword evidence="2" id="KW-0560">Oxidoreductase</keyword>
<dbReference type="PROSITE" id="PS00470">
    <property type="entry name" value="IDH_IMDH"/>
    <property type="match status" value="1"/>
</dbReference>
<comment type="caution">
    <text evidence="5">The sequence shown here is derived from an EMBL/GenBank/DDBJ whole genome shotgun (WGS) entry which is preliminary data.</text>
</comment>
<dbReference type="GO" id="GO:0000287">
    <property type="term" value="F:magnesium ion binding"/>
    <property type="evidence" value="ECO:0007669"/>
    <property type="project" value="InterPro"/>
</dbReference>
<dbReference type="InterPro" id="IPR024084">
    <property type="entry name" value="IsoPropMal-DH-like_dom"/>
</dbReference>
<gene>
    <name evidence="5" type="ORF">GCM10011410_23530</name>
</gene>
<accession>A0A916UDZ7</accession>
<dbReference type="InterPro" id="IPR019818">
    <property type="entry name" value="IsoCit/isopropylmalate_DH_CS"/>
</dbReference>
<dbReference type="Pfam" id="PF00180">
    <property type="entry name" value="Iso_dh"/>
    <property type="match status" value="1"/>
</dbReference>
<sequence length="360" mass="38250">MEGMAHIQLGVLHGDGIGKEVVPAAVRVVDAAVSAADAGTIEWVELPFGRSAIESHGNPFPDETENALADLPGWVLGPHDNAAYPPEFRAETAPGGKIRKRYGLFANIRPAAALPGVRAMRDDIDVVIVRENTEGFYSDRNMFIGSGEFMPTRDVAMAVGVVTRQACERIAHVACQIAVTRRKRITIVHKSNVLPLTMGLFLETCREVAKQYPSLSVDDEHVDAMAAHLVRGGDFDVVVTENMFGDILSDLAGELSGSLGMAASLNASETQAMAQAAHGAAPSIAGKNRANPTAMFLSAAMLLEWLAQRQHNRHLQGAAVRIRRAVAGTLAGGVATADIGGLASTSEFTETVLARVIRRG</sequence>
<proteinExistence type="inferred from homology"/>
<reference evidence="5" key="2">
    <citation type="submission" date="2020-09" db="EMBL/GenBank/DDBJ databases">
        <authorList>
            <person name="Sun Q."/>
            <person name="Zhou Y."/>
        </authorList>
    </citation>
    <scope>NUCLEOTIDE SEQUENCE</scope>
    <source>
        <strain evidence="5">CGMCC 1.15478</strain>
    </source>
</reference>
<dbReference type="SMART" id="SM01329">
    <property type="entry name" value="Iso_dh"/>
    <property type="match status" value="1"/>
</dbReference>
<dbReference type="EMBL" id="BMJH01000002">
    <property type="protein sequence ID" value="GGC69979.1"/>
    <property type="molecule type" value="Genomic_DNA"/>
</dbReference>
<evidence type="ECO:0000313" key="6">
    <source>
        <dbReference type="Proteomes" id="UP000641514"/>
    </source>
</evidence>
<reference evidence="5" key="1">
    <citation type="journal article" date="2014" name="Int. J. Syst. Evol. Microbiol.">
        <title>Complete genome sequence of Corynebacterium casei LMG S-19264T (=DSM 44701T), isolated from a smear-ripened cheese.</title>
        <authorList>
            <consortium name="US DOE Joint Genome Institute (JGI-PGF)"/>
            <person name="Walter F."/>
            <person name="Albersmeier A."/>
            <person name="Kalinowski J."/>
            <person name="Ruckert C."/>
        </authorList>
    </citation>
    <scope>NUCLEOTIDE SEQUENCE</scope>
    <source>
        <strain evidence="5">CGMCC 1.15478</strain>
    </source>
</reference>
<dbReference type="GO" id="GO:0051287">
    <property type="term" value="F:NAD binding"/>
    <property type="evidence" value="ECO:0007669"/>
    <property type="project" value="InterPro"/>
</dbReference>
<name>A0A916UDZ7_9ACTN</name>
<evidence type="ECO:0000256" key="2">
    <source>
        <dbReference type="ARBA" id="ARBA00023002"/>
    </source>
</evidence>
<dbReference type="Gene3D" id="3.40.718.10">
    <property type="entry name" value="Isopropylmalate Dehydrogenase"/>
    <property type="match status" value="1"/>
</dbReference>
<dbReference type="GO" id="GO:0004449">
    <property type="term" value="F:isocitrate dehydrogenase (NAD+) activity"/>
    <property type="evidence" value="ECO:0007669"/>
    <property type="project" value="TreeGrafter"/>
</dbReference>
<comment type="similarity">
    <text evidence="1">Belongs to the isocitrate and isopropylmalate dehydrogenases family.</text>
</comment>
<evidence type="ECO:0000313" key="5">
    <source>
        <dbReference type="EMBL" id="GGC69979.1"/>
    </source>
</evidence>
<dbReference type="PANTHER" id="PTHR11835:SF34">
    <property type="entry name" value="ISOCITRATE DEHYDROGENASE [NAD] SUBUNIT ALPHA, MITOCHONDRIAL"/>
    <property type="match status" value="1"/>
</dbReference>
<dbReference type="GO" id="GO:0006099">
    <property type="term" value="P:tricarboxylic acid cycle"/>
    <property type="evidence" value="ECO:0007669"/>
    <property type="project" value="TreeGrafter"/>
</dbReference>
<dbReference type="PANTHER" id="PTHR11835">
    <property type="entry name" value="DECARBOXYLATING DEHYDROGENASES-ISOCITRATE, ISOPROPYLMALATE, TARTRATE"/>
    <property type="match status" value="1"/>
</dbReference>
<organism evidence="5 6">
    <name type="scientific">Hoyosella rhizosphaerae</name>
    <dbReference type="NCBI Taxonomy" id="1755582"/>
    <lineage>
        <taxon>Bacteria</taxon>
        <taxon>Bacillati</taxon>
        <taxon>Actinomycetota</taxon>
        <taxon>Actinomycetes</taxon>
        <taxon>Mycobacteriales</taxon>
        <taxon>Hoyosellaceae</taxon>
        <taxon>Hoyosella</taxon>
    </lineage>
</organism>
<evidence type="ECO:0000256" key="3">
    <source>
        <dbReference type="ARBA" id="ARBA00023211"/>
    </source>
</evidence>
<feature type="domain" description="Isopropylmalate dehydrogenase-like" evidence="4">
    <location>
        <begin position="8"/>
        <end position="352"/>
    </location>
</feature>
<dbReference type="GO" id="GO:0006102">
    <property type="term" value="P:isocitrate metabolic process"/>
    <property type="evidence" value="ECO:0007669"/>
    <property type="project" value="TreeGrafter"/>
</dbReference>